<keyword evidence="2" id="KW-1185">Reference proteome</keyword>
<dbReference type="AlphaFoldDB" id="A0A251SU29"/>
<dbReference type="InParanoid" id="A0A251SU29"/>
<dbReference type="STRING" id="4232.A0A251SU29"/>
<dbReference type="Proteomes" id="UP000215914">
    <property type="component" value="Chromosome 13"/>
</dbReference>
<dbReference type="EMBL" id="CM007902">
    <property type="protein sequence ID" value="OTG02375.1"/>
    <property type="molecule type" value="Genomic_DNA"/>
</dbReference>
<name>A0A251SU29_HELAN</name>
<reference evidence="2" key="1">
    <citation type="journal article" date="2017" name="Nature">
        <title>The sunflower genome provides insights into oil metabolism, flowering and Asterid evolution.</title>
        <authorList>
            <person name="Badouin H."/>
            <person name="Gouzy J."/>
            <person name="Grassa C.J."/>
            <person name="Murat F."/>
            <person name="Staton S.E."/>
            <person name="Cottret L."/>
            <person name="Lelandais-Briere C."/>
            <person name="Owens G.L."/>
            <person name="Carrere S."/>
            <person name="Mayjonade B."/>
            <person name="Legrand L."/>
            <person name="Gill N."/>
            <person name="Kane N.C."/>
            <person name="Bowers J.E."/>
            <person name="Hubner S."/>
            <person name="Bellec A."/>
            <person name="Berard A."/>
            <person name="Berges H."/>
            <person name="Blanchet N."/>
            <person name="Boniface M.C."/>
            <person name="Brunel D."/>
            <person name="Catrice O."/>
            <person name="Chaidir N."/>
            <person name="Claudel C."/>
            <person name="Donnadieu C."/>
            <person name="Faraut T."/>
            <person name="Fievet G."/>
            <person name="Helmstetter N."/>
            <person name="King M."/>
            <person name="Knapp S.J."/>
            <person name="Lai Z."/>
            <person name="Le Paslier M.C."/>
            <person name="Lippi Y."/>
            <person name="Lorenzon L."/>
            <person name="Mandel J.R."/>
            <person name="Marage G."/>
            <person name="Marchand G."/>
            <person name="Marquand E."/>
            <person name="Bret-Mestries E."/>
            <person name="Morien E."/>
            <person name="Nambeesan S."/>
            <person name="Nguyen T."/>
            <person name="Pegot-Espagnet P."/>
            <person name="Pouilly N."/>
            <person name="Raftis F."/>
            <person name="Sallet E."/>
            <person name="Schiex T."/>
            <person name="Thomas J."/>
            <person name="Vandecasteele C."/>
            <person name="Vares D."/>
            <person name="Vear F."/>
            <person name="Vautrin S."/>
            <person name="Crespi M."/>
            <person name="Mangin B."/>
            <person name="Burke J.M."/>
            <person name="Salse J."/>
            <person name="Munos S."/>
            <person name="Vincourt P."/>
            <person name="Rieseberg L.H."/>
            <person name="Langlade N.B."/>
        </authorList>
    </citation>
    <scope>NUCLEOTIDE SEQUENCE [LARGE SCALE GENOMIC DNA]</scope>
    <source>
        <strain evidence="2">cv. SF193</strain>
    </source>
</reference>
<evidence type="ECO:0000313" key="1">
    <source>
        <dbReference type="EMBL" id="OTG02375.1"/>
    </source>
</evidence>
<evidence type="ECO:0000313" key="2">
    <source>
        <dbReference type="Proteomes" id="UP000215914"/>
    </source>
</evidence>
<sequence>MGQSSNNIEFYGITLQEKAAIVATSLAATSKKSSLKVIKTFGRATDSPIPSQITPILFPEPSIDAAPPRRTTPLAPPPHHLNTIGPPVTDNLAGRFLMLGWQNNGLDSQSTTDTSAEPPIGVFFAYVAPRLQPDTTLFLPSKIVYEKTSTCRVHKGVCSTWKKVLCSSRGCRKVEAETTWEANRKETFREAVCEALLKDYFDDSFEDPRFMERLYQGVDKKKG</sequence>
<gene>
    <name evidence="1" type="ORF">HannXRQ_Chr13g0412341</name>
</gene>
<proteinExistence type="predicted"/>
<accession>A0A251SU29</accession>
<organism evidence="1 2">
    <name type="scientific">Helianthus annuus</name>
    <name type="common">Common sunflower</name>
    <dbReference type="NCBI Taxonomy" id="4232"/>
    <lineage>
        <taxon>Eukaryota</taxon>
        <taxon>Viridiplantae</taxon>
        <taxon>Streptophyta</taxon>
        <taxon>Embryophyta</taxon>
        <taxon>Tracheophyta</taxon>
        <taxon>Spermatophyta</taxon>
        <taxon>Magnoliopsida</taxon>
        <taxon>eudicotyledons</taxon>
        <taxon>Gunneridae</taxon>
        <taxon>Pentapetalae</taxon>
        <taxon>asterids</taxon>
        <taxon>campanulids</taxon>
        <taxon>Asterales</taxon>
        <taxon>Asteraceae</taxon>
        <taxon>Asteroideae</taxon>
        <taxon>Heliantheae alliance</taxon>
        <taxon>Heliantheae</taxon>
        <taxon>Helianthus</taxon>
    </lineage>
</organism>
<protein>
    <submittedName>
        <fullName evidence="1">Uncharacterized protein</fullName>
    </submittedName>
</protein>